<evidence type="ECO:0000313" key="2">
    <source>
        <dbReference type="EMBL" id="KAL3676543.1"/>
    </source>
</evidence>
<protein>
    <submittedName>
        <fullName evidence="2">Uncharacterized protein</fullName>
    </submittedName>
</protein>
<evidence type="ECO:0000313" key="3">
    <source>
        <dbReference type="Proteomes" id="UP001633002"/>
    </source>
</evidence>
<proteinExistence type="predicted"/>
<accession>A0ABD3GBI3</accession>
<dbReference type="AlphaFoldDB" id="A0ABD3GBI3"/>
<evidence type="ECO:0000256" key="1">
    <source>
        <dbReference type="SAM" id="MobiDB-lite"/>
    </source>
</evidence>
<keyword evidence="3" id="KW-1185">Reference proteome</keyword>
<feature type="region of interest" description="Disordered" evidence="1">
    <location>
        <begin position="1"/>
        <end position="31"/>
    </location>
</feature>
<dbReference type="EMBL" id="JBJQOH010000008">
    <property type="protein sequence ID" value="KAL3676543.1"/>
    <property type="molecule type" value="Genomic_DNA"/>
</dbReference>
<reference evidence="2 3" key="1">
    <citation type="submission" date="2024-09" db="EMBL/GenBank/DDBJ databases">
        <title>Chromosome-scale assembly of Riccia sorocarpa.</title>
        <authorList>
            <person name="Paukszto L."/>
        </authorList>
    </citation>
    <scope>NUCLEOTIDE SEQUENCE [LARGE SCALE GENOMIC DNA]</scope>
    <source>
        <strain evidence="2">LP-2024</strain>
        <tissue evidence="2">Aerial parts of the thallus</tissue>
    </source>
</reference>
<feature type="compositionally biased region" description="Basic and acidic residues" evidence="1">
    <location>
        <begin position="1"/>
        <end position="15"/>
    </location>
</feature>
<organism evidence="2 3">
    <name type="scientific">Riccia sorocarpa</name>
    <dbReference type="NCBI Taxonomy" id="122646"/>
    <lineage>
        <taxon>Eukaryota</taxon>
        <taxon>Viridiplantae</taxon>
        <taxon>Streptophyta</taxon>
        <taxon>Embryophyta</taxon>
        <taxon>Marchantiophyta</taxon>
        <taxon>Marchantiopsida</taxon>
        <taxon>Marchantiidae</taxon>
        <taxon>Marchantiales</taxon>
        <taxon>Ricciaceae</taxon>
        <taxon>Riccia</taxon>
    </lineage>
</organism>
<gene>
    <name evidence="2" type="ORF">R1sor_026491</name>
</gene>
<name>A0ABD3GBI3_9MARC</name>
<sequence>MPHQEKGRCVTRDMESGGSFHVSGELSSTPGSTEDLLGCIAASFSEDQPRKKRFHIYKEIALVLGYAERTALPLELELAVKLEFSEPGETFTGFKE</sequence>
<comment type="caution">
    <text evidence="2">The sequence shown here is derived from an EMBL/GenBank/DDBJ whole genome shotgun (WGS) entry which is preliminary data.</text>
</comment>
<dbReference type="Proteomes" id="UP001633002">
    <property type="component" value="Unassembled WGS sequence"/>
</dbReference>